<organism evidence="1 2">
    <name type="scientific">Scyliorhinus torazame</name>
    <name type="common">Cloudy catshark</name>
    <name type="synonym">Catulus torazame</name>
    <dbReference type="NCBI Taxonomy" id="75743"/>
    <lineage>
        <taxon>Eukaryota</taxon>
        <taxon>Metazoa</taxon>
        <taxon>Chordata</taxon>
        <taxon>Craniata</taxon>
        <taxon>Vertebrata</taxon>
        <taxon>Chondrichthyes</taxon>
        <taxon>Elasmobranchii</taxon>
        <taxon>Galeomorphii</taxon>
        <taxon>Galeoidea</taxon>
        <taxon>Carcharhiniformes</taxon>
        <taxon>Scyliorhinidae</taxon>
        <taxon>Scyliorhinus</taxon>
    </lineage>
</organism>
<gene>
    <name evidence="1" type="ORF">scyTo_0008359</name>
</gene>
<sequence>MDDNAFRTDNSNGMLQFQGHLKCKSWLHFPLRIAH</sequence>
<reference evidence="1 2" key="1">
    <citation type="journal article" date="2018" name="Nat. Ecol. Evol.">
        <title>Shark genomes provide insights into elasmobranch evolution and the origin of vertebrates.</title>
        <authorList>
            <person name="Hara Y"/>
            <person name="Yamaguchi K"/>
            <person name="Onimaru K"/>
            <person name="Kadota M"/>
            <person name="Koyanagi M"/>
            <person name="Keeley SD"/>
            <person name="Tatsumi K"/>
            <person name="Tanaka K"/>
            <person name="Motone F"/>
            <person name="Kageyama Y"/>
            <person name="Nozu R"/>
            <person name="Adachi N"/>
            <person name="Nishimura O"/>
            <person name="Nakagawa R"/>
            <person name="Tanegashima C"/>
            <person name="Kiyatake I"/>
            <person name="Matsumoto R"/>
            <person name="Murakumo K"/>
            <person name="Nishida K"/>
            <person name="Terakita A"/>
            <person name="Kuratani S"/>
            <person name="Sato K"/>
            <person name="Hyodo S Kuraku.S."/>
        </authorList>
    </citation>
    <scope>NUCLEOTIDE SEQUENCE [LARGE SCALE GENOMIC DNA]</scope>
</reference>
<keyword evidence="2" id="KW-1185">Reference proteome</keyword>
<dbReference type="EMBL" id="BFAA01003182">
    <property type="protein sequence ID" value="GCB69282.1"/>
    <property type="molecule type" value="Genomic_DNA"/>
</dbReference>
<dbReference type="AlphaFoldDB" id="A0A401P845"/>
<proteinExistence type="predicted"/>
<protein>
    <submittedName>
        <fullName evidence="1">Uncharacterized protein</fullName>
    </submittedName>
</protein>
<name>A0A401P845_SCYTO</name>
<evidence type="ECO:0000313" key="1">
    <source>
        <dbReference type="EMBL" id="GCB69282.1"/>
    </source>
</evidence>
<accession>A0A401P845</accession>
<dbReference type="Proteomes" id="UP000288216">
    <property type="component" value="Unassembled WGS sequence"/>
</dbReference>
<evidence type="ECO:0000313" key="2">
    <source>
        <dbReference type="Proteomes" id="UP000288216"/>
    </source>
</evidence>
<comment type="caution">
    <text evidence="1">The sequence shown here is derived from an EMBL/GenBank/DDBJ whole genome shotgun (WGS) entry which is preliminary data.</text>
</comment>
<feature type="non-terminal residue" evidence="1">
    <location>
        <position position="35"/>
    </location>
</feature>